<protein>
    <recommendedName>
        <fullName evidence="3">Shikimate dehydrogenase (NADP(+))</fullName>
        <shortName evidence="3">SDH</shortName>
        <ecNumber evidence="3">1.1.1.25</ecNumber>
    </recommendedName>
</protein>
<feature type="binding site" evidence="3">
    <location>
        <position position="216"/>
    </location>
    <ligand>
        <name>NADP(+)</name>
        <dbReference type="ChEBI" id="CHEBI:58349"/>
    </ligand>
</feature>
<evidence type="ECO:0000256" key="2">
    <source>
        <dbReference type="ARBA" id="ARBA00023141"/>
    </source>
</evidence>
<dbReference type="CDD" id="cd01065">
    <property type="entry name" value="NAD_bind_Shikimate_DH"/>
    <property type="match status" value="1"/>
</dbReference>
<evidence type="ECO:0000259" key="4">
    <source>
        <dbReference type="Pfam" id="PF08501"/>
    </source>
</evidence>
<evidence type="ECO:0000313" key="6">
    <source>
        <dbReference type="Proteomes" id="UP000036503"/>
    </source>
</evidence>
<evidence type="ECO:0000256" key="1">
    <source>
        <dbReference type="ARBA" id="ARBA00004871"/>
    </source>
</evidence>
<dbReference type="GO" id="GO:0050661">
    <property type="term" value="F:NADP binding"/>
    <property type="evidence" value="ECO:0007669"/>
    <property type="project" value="TreeGrafter"/>
</dbReference>
<keyword evidence="3" id="KW-0560">Oxidoreductase</keyword>
<comment type="catalytic activity">
    <reaction evidence="3">
        <text>shikimate + NADP(+) = 3-dehydroshikimate + NADPH + H(+)</text>
        <dbReference type="Rhea" id="RHEA:17737"/>
        <dbReference type="ChEBI" id="CHEBI:15378"/>
        <dbReference type="ChEBI" id="CHEBI:16630"/>
        <dbReference type="ChEBI" id="CHEBI:36208"/>
        <dbReference type="ChEBI" id="CHEBI:57783"/>
        <dbReference type="ChEBI" id="CHEBI:58349"/>
        <dbReference type="EC" id="1.1.1.25"/>
    </reaction>
</comment>
<dbReference type="PANTHER" id="PTHR21089:SF1">
    <property type="entry name" value="BIFUNCTIONAL 3-DEHYDROQUINATE DEHYDRATASE_SHIKIMATE DEHYDROGENASE, CHLOROPLASTIC"/>
    <property type="match status" value="1"/>
</dbReference>
<dbReference type="OrthoDB" id="9792692at2"/>
<dbReference type="UniPathway" id="UPA00053">
    <property type="reaction ID" value="UER00087"/>
</dbReference>
<dbReference type="GO" id="GO:0008652">
    <property type="term" value="P:amino acid biosynthetic process"/>
    <property type="evidence" value="ECO:0007669"/>
    <property type="project" value="UniProtKB-KW"/>
</dbReference>
<accession>A0A0J6WTN5</accession>
<dbReference type="SUPFAM" id="SSF53223">
    <property type="entry name" value="Aminoacid dehydrogenase-like, N-terminal domain"/>
    <property type="match status" value="1"/>
</dbReference>
<comment type="caution">
    <text evidence="5">The sequence shown here is derived from an EMBL/GenBank/DDBJ whole genome shotgun (WGS) entry which is preliminary data.</text>
</comment>
<dbReference type="InterPro" id="IPR022893">
    <property type="entry name" value="Shikimate_DH_fam"/>
</dbReference>
<dbReference type="AlphaFoldDB" id="A0A0J6WTN5"/>
<comment type="similarity">
    <text evidence="3">Belongs to the shikimate dehydrogenase family.</text>
</comment>
<dbReference type="GO" id="GO:0009423">
    <property type="term" value="P:chorismate biosynthetic process"/>
    <property type="evidence" value="ECO:0007669"/>
    <property type="project" value="UniProtKB-UniRule"/>
</dbReference>
<dbReference type="PANTHER" id="PTHR21089">
    <property type="entry name" value="SHIKIMATE DEHYDROGENASE"/>
    <property type="match status" value="1"/>
</dbReference>
<dbReference type="EC" id="1.1.1.25" evidence="3"/>
<keyword evidence="3" id="KW-0028">Amino-acid biosynthesis</keyword>
<feature type="binding site" evidence="3">
    <location>
        <position position="218"/>
    </location>
    <ligand>
        <name>shikimate</name>
        <dbReference type="ChEBI" id="CHEBI:36208"/>
    </ligand>
</feature>
<feature type="domain" description="Shikimate dehydrogenase substrate binding N-terminal" evidence="4">
    <location>
        <begin position="5"/>
        <end position="89"/>
    </location>
</feature>
<dbReference type="STRING" id="39029.BSR42_09405"/>
<evidence type="ECO:0000256" key="3">
    <source>
        <dbReference type="HAMAP-Rule" id="MF_00222"/>
    </source>
</evidence>
<gene>
    <name evidence="3" type="primary">aroE</name>
    <name evidence="5" type="ORF">AB840_13175</name>
</gene>
<comment type="subunit">
    <text evidence="3">Homodimer.</text>
</comment>
<dbReference type="HAMAP" id="MF_00222">
    <property type="entry name" value="Shikimate_DH_AroE"/>
    <property type="match status" value="1"/>
</dbReference>
<feature type="binding site" evidence="3">
    <location>
        <position position="102"/>
    </location>
    <ligand>
        <name>shikimate</name>
        <dbReference type="ChEBI" id="CHEBI:36208"/>
    </ligand>
</feature>
<organism evidence="5 6">
    <name type="scientific">Megasphaera cerevisiae DSM 20462</name>
    <dbReference type="NCBI Taxonomy" id="1122219"/>
    <lineage>
        <taxon>Bacteria</taxon>
        <taxon>Bacillati</taxon>
        <taxon>Bacillota</taxon>
        <taxon>Negativicutes</taxon>
        <taxon>Veillonellales</taxon>
        <taxon>Veillonellaceae</taxon>
        <taxon>Megasphaera</taxon>
    </lineage>
</organism>
<dbReference type="Proteomes" id="UP000036503">
    <property type="component" value="Unassembled WGS sequence"/>
</dbReference>
<keyword evidence="6" id="KW-1185">Reference proteome</keyword>
<dbReference type="GO" id="GO:0019632">
    <property type="term" value="P:shikimate metabolic process"/>
    <property type="evidence" value="ECO:0007669"/>
    <property type="project" value="TreeGrafter"/>
</dbReference>
<dbReference type="InterPro" id="IPR046346">
    <property type="entry name" value="Aminoacid_DH-like_N_sf"/>
</dbReference>
<feature type="binding site" evidence="3">
    <location>
        <position position="246"/>
    </location>
    <ligand>
        <name>shikimate</name>
        <dbReference type="ChEBI" id="CHEBI:36208"/>
    </ligand>
</feature>
<dbReference type="InParanoid" id="A0A0J6WTN5"/>
<dbReference type="EMBL" id="LEKT01000060">
    <property type="protein sequence ID" value="KMO85508.1"/>
    <property type="molecule type" value="Genomic_DNA"/>
</dbReference>
<evidence type="ECO:0000313" key="5">
    <source>
        <dbReference type="EMBL" id="KMO85508.1"/>
    </source>
</evidence>
<keyword evidence="2 3" id="KW-0057">Aromatic amino acid biosynthesis</keyword>
<dbReference type="Pfam" id="PF08501">
    <property type="entry name" value="Shikimate_dh_N"/>
    <property type="match status" value="1"/>
</dbReference>
<feature type="binding site" evidence="3">
    <location>
        <begin position="13"/>
        <end position="15"/>
    </location>
    <ligand>
        <name>shikimate</name>
        <dbReference type="ChEBI" id="CHEBI:36208"/>
    </ligand>
</feature>
<dbReference type="Gene3D" id="3.40.50.10860">
    <property type="entry name" value="Leucine Dehydrogenase, chain A, domain 1"/>
    <property type="match status" value="1"/>
</dbReference>
<feature type="binding site" evidence="3">
    <location>
        <position position="239"/>
    </location>
    <ligand>
        <name>NADP(+)</name>
        <dbReference type="ChEBI" id="CHEBI:58349"/>
    </ligand>
</feature>
<dbReference type="GO" id="GO:0005829">
    <property type="term" value="C:cytosol"/>
    <property type="evidence" value="ECO:0007669"/>
    <property type="project" value="TreeGrafter"/>
</dbReference>
<dbReference type="RefSeq" id="WP_048515312.1">
    <property type="nucleotide sequence ID" value="NZ_FUXD01000024.1"/>
</dbReference>
<keyword evidence="3" id="KW-0521">NADP</keyword>
<dbReference type="GO" id="GO:0004764">
    <property type="term" value="F:shikimate 3-dehydrogenase (NADP+) activity"/>
    <property type="evidence" value="ECO:0007669"/>
    <property type="project" value="UniProtKB-UniRule"/>
</dbReference>
<dbReference type="InterPro" id="IPR013708">
    <property type="entry name" value="Shikimate_DH-bd_N"/>
</dbReference>
<dbReference type="PATRIC" id="fig|1122219.3.peg.2731"/>
<comment type="function">
    <text evidence="3">Involved in the biosynthesis of the chorismate, which leads to the biosynthesis of aromatic amino acids. Catalyzes the reversible NADPH linked reduction of 3-dehydroshikimate (DHSA) to yield shikimate (SA).</text>
</comment>
<sequence>MKLGLIGGTLGHSCSPAIHEKLFDILNLKGQHEYGLLEMDRNDIPNELKRLNREHYTGMNVTIPYKLDVMPFLTDMSREARTIGAVNTIHITDKGCFGYNTDYSGFGRSLQHAGIDVRGTHTVVLGTGGAARAVIQYLADSGAAAVTVVSRQPHSKPEFELFSKSVGAEVIGYDRLAFCKRTDILINCTPVGMYPATGEAPVTEQMVAQYPAVVDLIYNPKDTLILQYAKRHRAVTLNGMYMLVAQAVGSEEIWLSRQIEASIIEKIAKEMEMRYEY</sequence>
<comment type="caution">
    <text evidence="3">Lacks conserved residue(s) required for the propagation of feature annotation.</text>
</comment>
<dbReference type="InterPro" id="IPR036291">
    <property type="entry name" value="NAD(P)-bd_dom_sf"/>
</dbReference>
<dbReference type="SUPFAM" id="SSF51735">
    <property type="entry name" value="NAD(P)-binding Rossmann-fold domains"/>
    <property type="match status" value="1"/>
</dbReference>
<feature type="active site" description="Proton acceptor" evidence="3">
    <location>
        <position position="66"/>
    </location>
</feature>
<dbReference type="GO" id="GO:0009073">
    <property type="term" value="P:aromatic amino acid family biosynthetic process"/>
    <property type="evidence" value="ECO:0007669"/>
    <property type="project" value="UniProtKB-KW"/>
</dbReference>
<dbReference type="Gene3D" id="3.40.50.720">
    <property type="entry name" value="NAD(P)-binding Rossmann-like Domain"/>
    <property type="match status" value="1"/>
</dbReference>
<reference evidence="5 6" key="1">
    <citation type="submission" date="2015-06" db="EMBL/GenBank/DDBJ databases">
        <title>Draft genome sequence of beer spoilage bacterium Megasphaera cerevisiae type strain 20462.</title>
        <authorList>
            <person name="Kutumbaka K."/>
            <person name="Pasmowitz J."/>
            <person name="Mategko J."/>
            <person name="Reyes D."/>
            <person name="Friedrich A."/>
            <person name="Han S."/>
            <person name="Martens-Habbena W."/>
            <person name="Neal-McKinney J."/>
            <person name="Janagama H.K."/>
            <person name="Nadala C."/>
            <person name="Samadpour M."/>
        </authorList>
    </citation>
    <scope>NUCLEOTIDE SEQUENCE [LARGE SCALE GENOMIC DNA]</scope>
    <source>
        <strain evidence="5 6">DSM 20462</strain>
    </source>
</reference>
<comment type="pathway">
    <text evidence="1 3">Metabolic intermediate biosynthesis; chorismate biosynthesis; chorismate from D-erythrose 4-phosphate and phosphoenolpyruvate: step 4/7.</text>
</comment>
<feature type="binding site" evidence="3">
    <location>
        <position position="62"/>
    </location>
    <ligand>
        <name>shikimate</name>
        <dbReference type="ChEBI" id="CHEBI:36208"/>
    </ligand>
</feature>
<proteinExistence type="inferred from homology"/>
<name>A0A0J6WTN5_9FIRM</name>
<feature type="binding site" evidence="3">
    <location>
        <position position="87"/>
    </location>
    <ligand>
        <name>shikimate</name>
        <dbReference type="ChEBI" id="CHEBI:36208"/>
    </ligand>
</feature>